<keyword evidence="4" id="KW-1185">Reference proteome</keyword>
<comment type="caution">
    <text evidence="3">The sequence shown here is derived from an EMBL/GenBank/DDBJ whole genome shotgun (WGS) entry which is preliminary data.</text>
</comment>
<dbReference type="Pfam" id="PF03080">
    <property type="entry name" value="Neprosin"/>
    <property type="match status" value="2"/>
</dbReference>
<dbReference type="PANTHER" id="PTHR31589:SF110">
    <property type="entry name" value="PROTEIN, PUTATIVE (DUF239)-RELATED"/>
    <property type="match status" value="1"/>
</dbReference>
<dbReference type="Gene3D" id="3.90.1320.10">
    <property type="entry name" value="Outer-capsid protein sigma 3, large lobe"/>
    <property type="match status" value="1"/>
</dbReference>
<feature type="domain" description="Neprosin PEP catalytic" evidence="2">
    <location>
        <begin position="242"/>
        <end position="448"/>
    </location>
</feature>
<feature type="region of interest" description="Disordered" evidence="1">
    <location>
        <begin position="1"/>
        <end position="20"/>
    </location>
</feature>
<dbReference type="InterPro" id="IPR053168">
    <property type="entry name" value="Glutamic_endopeptidase"/>
</dbReference>
<evidence type="ECO:0000313" key="3">
    <source>
        <dbReference type="EMBL" id="KAK1274863.1"/>
    </source>
</evidence>
<reference evidence="3" key="2">
    <citation type="submission" date="2023-06" db="EMBL/GenBank/DDBJ databases">
        <authorList>
            <person name="Ma L."/>
            <person name="Liu K.-W."/>
            <person name="Li Z."/>
            <person name="Hsiao Y.-Y."/>
            <person name="Qi Y."/>
            <person name="Fu T."/>
            <person name="Tang G."/>
            <person name="Zhang D."/>
            <person name="Sun W.-H."/>
            <person name="Liu D.-K."/>
            <person name="Li Y."/>
            <person name="Chen G.-Z."/>
            <person name="Liu X.-D."/>
            <person name="Liao X.-Y."/>
            <person name="Jiang Y.-T."/>
            <person name="Yu X."/>
            <person name="Hao Y."/>
            <person name="Huang J."/>
            <person name="Zhao X.-W."/>
            <person name="Ke S."/>
            <person name="Chen Y.-Y."/>
            <person name="Wu W.-L."/>
            <person name="Hsu J.-L."/>
            <person name="Lin Y.-F."/>
            <person name="Huang M.-D."/>
            <person name="Li C.-Y."/>
            <person name="Huang L."/>
            <person name="Wang Z.-W."/>
            <person name="Zhao X."/>
            <person name="Zhong W.-Y."/>
            <person name="Peng D.-H."/>
            <person name="Ahmad S."/>
            <person name="Lan S."/>
            <person name="Zhang J.-S."/>
            <person name="Tsai W.-C."/>
            <person name="Van De Peer Y."/>
            <person name="Liu Z.-J."/>
        </authorList>
    </citation>
    <scope>NUCLEOTIDE SEQUENCE</scope>
    <source>
        <strain evidence="3">SCP</strain>
        <tissue evidence="3">Leaves</tissue>
    </source>
</reference>
<sequence length="465" mass="52180">MAGSGNHAVIGRLNKPKEENQKLERQLKMLNKPAIKSFKKRDTNFNTIQAGWHVNFRLLHKINEPDGDIIIPYRSASRALARSTRFGPSRGPWPRIFPVDRPNPSLLLEKHAGLDRFTGNWWLTFGPDGTKIGYWPKELFNWLSEKAKGVVWGGVAGGPKNLQSPPMGSGHFANLGDGKAAYFKQTEMEPSYYPTSAIDKFSSNNKFQNISIGIEHCPEGTVLIRRIRKEELLASQYLTNSFSDVKLHWAYIQTNIKRQKDYYGAKAAINVYGLQEIKSPQSTHAQIWVIGFKRGLEQDFNTVQAGWHVHPRLNGDSQSRLFIHWRDRSTGNWWLTLDGTKIGYWPKALFNWLSEKAQGVIWGGVASAPKNGRTPPMGSGHFANLGDGKAAYFKQAEVIYTPGGGFTPIDPSEQSPYQDAPKCYTVTAPEKVPNMAQKSDIGQRSSSTGYPKKLEELYGVESQEV</sequence>
<evidence type="ECO:0000259" key="2">
    <source>
        <dbReference type="PROSITE" id="PS52045"/>
    </source>
</evidence>
<dbReference type="AlphaFoldDB" id="A0AAV9BEL1"/>
<evidence type="ECO:0000256" key="1">
    <source>
        <dbReference type="SAM" id="MobiDB-lite"/>
    </source>
</evidence>
<gene>
    <name evidence="3" type="ORF">QJS04_geneDACA016075</name>
</gene>
<feature type="compositionally biased region" description="Polar residues" evidence="1">
    <location>
        <begin position="436"/>
        <end position="449"/>
    </location>
</feature>
<dbReference type="EMBL" id="JAUJYN010000003">
    <property type="protein sequence ID" value="KAK1274863.1"/>
    <property type="molecule type" value="Genomic_DNA"/>
</dbReference>
<feature type="domain" description="Neprosin PEP catalytic" evidence="2">
    <location>
        <begin position="1"/>
        <end position="235"/>
    </location>
</feature>
<feature type="region of interest" description="Disordered" evidence="1">
    <location>
        <begin position="434"/>
        <end position="465"/>
    </location>
</feature>
<name>A0AAV9BEL1_ACOGR</name>
<accession>A0AAV9BEL1</accession>
<proteinExistence type="predicted"/>
<evidence type="ECO:0000313" key="4">
    <source>
        <dbReference type="Proteomes" id="UP001179952"/>
    </source>
</evidence>
<protein>
    <recommendedName>
        <fullName evidence="2">Neprosin PEP catalytic domain-containing protein</fullName>
    </recommendedName>
</protein>
<dbReference type="Proteomes" id="UP001179952">
    <property type="component" value="Unassembled WGS sequence"/>
</dbReference>
<dbReference type="PROSITE" id="PS52045">
    <property type="entry name" value="NEPROSIN_PEP_CD"/>
    <property type="match status" value="2"/>
</dbReference>
<reference evidence="3" key="1">
    <citation type="journal article" date="2023" name="Nat. Commun.">
        <title>Diploid and tetraploid genomes of Acorus and the evolution of monocots.</title>
        <authorList>
            <person name="Ma L."/>
            <person name="Liu K.W."/>
            <person name="Li Z."/>
            <person name="Hsiao Y.Y."/>
            <person name="Qi Y."/>
            <person name="Fu T."/>
            <person name="Tang G.D."/>
            <person name="Zhang D."/>
            <person name="Sun W.H."/>
            <person name="Liu D.K."/>
            <person name="Li Y."/>
            <person name="Chen G.Z."/>
            <person name="Liu X.D."/>
            <person name="Liao X.Y."/>
            <person name="Jiang Y.T."/>
            <person name="Yu X."/>
            <person name="Hao Y."/>
            <person name="Huang J."/>
            <person name="Zhao X.W."/>
            <person name="Ke S."/>
            <person name="Chen Y.Y."/>
            <person name="Wu W.L."/>
            <person name="Hsu J.L."/>
            <person name="Lin Y.F."/>
            <person name="Huang M.D."/>
            <person name="Li C.Y."/>
            <person name="Huang L."/>
            <person name="Wang Z.W."/>
            <person name="Zhao X."/>
            <person name="Zhong W.Y."/>
            <person name="Peng D.H."/>
            <person name="Ahmad S."/>
            <person name="Lan S."/>
            <person name="Zhang J.S."/>
            <person name="Tsai W.C."/>
            <person name="Van de Peer Y."/>
            <person name="Liu Z.J."/>
        </authorList>
    </citation>
    <scope>NUCLEOTIDE SEQUENCE</scope>
    <source>
        <strain evidence="3">SCP</strain>
    </source>
</reference>
<dbReference type="InterPro" id="IPR004314">
    <property type="entry name" value="Neprosin"/>
</dbReference>
<dbReference type="PANTHER" id="PTHR31589">
    <property type="entry name" value="PROTEIN, PUTATIVE (DUF239)-RELATED-RELATED"/>
    <property type="match status" value="1"/>
</dbReference>
<organism evidence="3 4">
    <name type="scientific">Acorus gramineus</name>
    <name type="common">Dwarf sweet flag</name>
    <dbReference type="NCBI Taxonomy" id="55184"/>
    <lineage>
        <taxon>Eukaryota</taxon>
        <taxon>Viridiplantae</taxon>
        <taxon>Streptophyta</taxon>
        <taxon>Embryophyta</taxon>
        <taxon>Tracheophyta</taxon>
        <taxon>Spermatophyta</taxon>
        <taxon>Magnoliopsida</taxon>
        <taxon>Liliopsida</taxon>
        <taxon>Acoraceae</taxon>
        <taxon>Acorus</taxon>
    </lineage>
</organism>